<dbReference type="GO" id="GO:0000146">
    <property type="term" value="F:microfilament motor activity"/>
    <property type="evidence" value="ECO:0007669"/>
    <property type="project" value="TreeGrafter"/>
</dbReference>
<dbReference type="PRINTS" id="PR00193">
    <property type="entry name" value="MYOSINHEAVY"/>
</dbReference>
<dbReference type="SUPFAM" id="SSF52540">
    <property type="entry name" value="P-loop containing nucleoside triphosphate hydrolases"/>
    <property type="match status" value="1"/>
</dbReference>
<evidence type="ECO:0000313" key="11">
    <source>
        <dbReference type="EMBL" id="CAD5225670.1"/>
    </source>
</evidence>
<evidence type="ECO:0000259" key="10">
    <source>
        <dbReference type="PROSITE" id="PS51456"/>
    </source>
</evidence>
<name>A0A7I8WRY6_BURXY</name>
<dbReference type="Gene3D" id="3.30.70.1590">
    <property type="match status" value="1"/>
</dbReference>
<dbReference type="InterPro" id="IPR001609">
    <property type="entry name" value="Myosin_head_motor_dom-like"/>
</dbReference>
<organism evidence="11 12">
    <name type="scientific">Bursaphelenchus xylophilus</name>
    <name type="common">Pinewood nematode worm</name>
    <name type="synonym">Aphelenchoides xylophilus</name>
    <dbReference type="NCBI Taxonomy" id="6326"/>
    <lineage>
        <taxon>Eukaryota</taxon>
        <taxon>Metazoa</taxon>
        <taxon>Ecdysozoa</taxon>
        <taxon>Nematoda</taxon>
        <taxon>Chromadorea</taxon>
        <taxon>Rhabditida</taxon>
        <taxon>Tylenchina</taxon>
        <taxon>Tylenchomorpha</taxon>
        <taxon>Aphelenchoidea</taxon>
        <taxon>Aphelenchoididae</taxon>
        <taxon>Bursaphelenchus</taxon>
    </lineage>
</organism>
<dbReference type="GO" id="GO:0016459">
    <property type="term" value="C:myosin complex"/>
    <property type="evidence" value="ECO:0007669"/>
    <property type="project" value="UniProtKB-KW"/>
</dbReference>
<evidence type="ECO:0000313" key="12">
    <source>
        <dbReference type="Proteomes" id="UP000659654"/>
    </source>
</evidence>
<dbReference type="PANTHER" id="PTHR13140">
    <property type="entry name" value="MYOSIN"/>
    <property type="match status" value="1"/>
</dbReference>
<proteinExistence type="inferred from homology"/>
<dbReference type="Pfam" id="PF24556">
    <property type="entry name" value="SH3_Myosin-XVIIIa"/>
    <property type="match status" value="1"/>
</dbReference>
<dbReference type="Gene3D" id="4.10.270.10">
    <property type="entry name" value="Myosin, subunit A"/>
    <property type="match status" value="1"/>
</dbReference>
<reference evidence="11" key="1">
    <citation type="submission" date="2020-09" db="EMBL/GenBank/DDBJ databases">
        <authorList>
            <person name="Kikuchi T."/>
        </authorList>
    </citation>
    <scope>NUCLEOTIDE SEQUENCE</scope>
    <source>
        <strain evidence="11">Ka4C1</strain>
    </source>
</reference>
<dbReference type="InterPro" id="IPR057772">
    <property type="entry name" value="SH3_Myo18a"/>
</dbReference>
<feature type="domain" description="PDZ" evidence="9">
    <location>
        <begin position="149"/>
        <end position="245"/>
    </location>
</feature>
<evidence type="ECO:0000256" key="4">
    <source>
        <dbReference type="ARBA" id="ARBA00023175"/>
    </source>
</evidence>
<dbReference type="GO" id="GO:0051015">
    <property type="term" value="F:actin filament binding"/>
    <property type="evidence" value="ECO:0007669"/>
    <property type="project" value="TreeGrafter"/>
</dbReference>
<dbReference type="EMBL" id="CAJFCV020000004">
    <property type="protein sequence ID" value="CAG9114907.1"/>
    <property type="molecule type" value="Genomic_DNA"/>
</dbReference>
<feature type="coiled-coil region" evidence="7">
    <location>
        <begin position="1104"/>
        <end position="1180"/>
    </location>
</feature>
<dbReference type="Proteomes" id="UP000582659">
    <property type="component" value="Unassembled WGS sequence"/>
</dbReference>
<evidence type="ECO:0000256" key="1">
    <source>
        <dbReference type="ARBA" id="ARBA00022741"/>
    </source>
</evidence>
<feature type="binding site" evidence="6">
    <location>
        <begin position="422"/>
        <end position="429"/>
    </location>
    <ligand>
        <name>ATP</name>
        <dbReference type="ChEBI" id="CHEBI:30616"/>
    </ligand>
</feature>
<keyword evidence="7" id="KW-0175">Coiled coil</keyword>
<dbReference type="Gene3D" id="1.20.120.720">
    <property type="entry name" value="Myosin VI head, motor domain, U50 subdomain"/>
    <property type="match status" value="1"/>
</dbReference>
<dbReference type="SUPFAM" id="SSF50156">
    <property type="entry name" value="PDZ domain-like"/>
    <property type="match status" value="1"/>
</dbReference>
<evidence type="ECO:0000256" key="5">
    <source>
        <dbReference type="ARBA" id="ARBA00023203"/>
    </source>
</evidence>
<dbReference type="Gene3D" id="2.30.42.10">
    <property type="match status" value="1"/>
</dbReference>
<evidence type="ECO:0000256" key="8">
    <source>
        <dbReference type="SAM" id="MobiDB-lite"/>
    </source>
</evidence>
<keyword evidence="12" id="KW-1185">Reference proteome</keyword>
<evidence type="ECO:0000256" key="7">
    <source>
        <dbReference type="SAM" id="Coils"/>
    </source>
</evidence>
<dbReference type="PROSITE" id="PS50106">
    <property type="entry name" value="PDZ"/>
    <property type="match status" value="1"/>
</dbReference>
<dbReference type="InterPro" id="IPR001478">
    <property type="entry name" value="PDZ"/>
</dbReference>
<dbReference type="InterPro" id="IPR027417">
    <property type="entry name" value="P-loop_NTPase"/>
</dbReference>
<evidence type="ECO:0000256" key="2">
    <source>
        <dbReference type="ARBA" id="ARBA00022840"/>
    </source>
</evidence>
<dbReference type="SMR" id="A0A7I8WRY6"/>
<keyword evidence="5 6" id="KW-0009">Actin-binding</keyword>
<comment type="caution">
    <text evidence="6">Lacks conserved residue(s) required for the propagation of feature annotation.</text>
</comment>
<feature type="region of interest" description="Disordered" evidence="8">
    <location>
        <begin position="1"/>
        <end position="39"/>
    </location>
</feature>
<evidence type="ECO:0000256" key="3">
    <source>
        <dbReference type="ARBA" id="ARBA00023123"/>
    </source>
</evidence>
<dbReference type="Pfam" id="PF00063">
    <property type="entry name" value="Myosin_head"/>
    <property type="match status" value="1"/>
</dbReference>
<dbReference type="OrthoDB" id="2505895at2759"/>
<keyword evidence="2 6" id="KW-0067">ATP-binding</keyword>
<dbReference type="GO" id="GO:0016020">
    <property type="term" value="C:membrane"/>
    <property type="evidence" value="ECO:0007669"/>
    <property type="project" value="TreeGrafter"/>
</dbReference>
<dbReference type="InterPro" id="IPR036034">
    <property type="entry name" value="PDZ_sf"/>
</dbReference>
<dbReference type="Gene3D" id="1.10.10.820">
    <property type="match status" value="1"/>
</dbReference>
<comment type="similarity">
    <text evidence="6">Belongs to the TRAFAC class myosin-kinesin ATPase superfamily. Myosin family.</text>
</comment>
<dbReference type="Gene3D" id="1.20.58.530">
    <property type="match status" value="1"/>
</dbReference>
<dbReference type="PANTHER" id="PTHR13140:SF706">
    <property type="entry name" value="DILUTE CLASS UNCONVENTIONAL MYOSIN, ISOFORM C"/>
    <property type="match status" value="1"/>
</dbReference>
<gene>
    <name evidence="11" type="ORF">BXYJ_LOCUS8661</name>
</gene>
<dbReference type="EMBL" id="CAJFDI010000004">
    <property type="protein sequence ID" value="CAD5225670.1"/>
    <property type="molecule type" value="Genomic_DNA"/>
</dbReference>
<dbReference type="PROSITE" id="PS51456">
    <property type="entry name" value="MYOSIN_MOTOR"/>
    <property type="match status" value="1"/>
</dbReference>
<dbReference type="GO" id="GO:0005524">
    <property type="term" value="F:ATP binding"/>
    <property type="evidence" value="ECO:0007669"/>
    <property type="project" value="UniProtKB-UniRule"/>
</dbReference>
<dbReference type="Gene3D" id="3.40.850.10">
    <property type="entry name" value="Kinesin motor domain"/>
    <property type="match status" value="1"/>
</dbReference>
<sequence length="1198" mass="136269">MWHRQKKSQNEENSVPVVPVKPSQAPAIPPKSGEKKSFKKRILQFSGLTSAHNVEGKLSAAEIKRLEETKNRLFKQGGAKSPERDPNDPLRSPLKTLTASPNQISQPSSSSTSPRSDMSSDLTYSLPKTFNIPNLSLPALESVQIKARDVVLHRNVAGDFGFTIRRIQYPITTENGTEISHLVFAEPVDHLNGPPRPSDLLNGLLPGDQLLQVEGRDVNRLKRDELLTLIQEAGQSIRLRVQVVPELAELATKTAVSGDQLQLFSQFKETDLNIPEDKRYWLVHSAGYSLVEVVDHQPDGLVKIKVADQEMTVDSSDLDKANPPNFDRANDIAALKNINETSAIHLLRNRLGSGLQYTSAGPRNLIYMASQSQEIKGLNQDLIRLFKGCRRSQMPAHIYTTAQQVYRQLQITSRPQSVVFNGVSGSGKSQQIRNFIEFLCGCAGWTKRLTYEEISLAIGILEAFGNCSTELNQNSSRFVQLISLGFDTASGLNSAKIQTLFLDLEKLTSRKPTDSTFHIFYYLWEGLDTKTFESLGFDLIDRPFFDENLSETDRNAASEAFHRVLEAFRNLNFSENQILAVQKVLAAILHLIYSGAQGNLATKSAFTRHSNAEKAADLLGISFDQLNLAVFKGSQNFDQSSRYKLVNQTGNEALQSFVQALYNELFGAITNQINKYLNKSTAFTTISLLDIPGSTFLNSTSEPADLSDFIYNYYNERISELFYKSNFKSPLDLYEREKVEVEVERPLATPAHLCRLIDRKQQLLNSADVEKRSEEPRGIFFVLEEESVFPGANENSLIERVFMHWEESKLVRRSPKDRFQFNLGHGLNQFSVGYKVNGWLKKIKPSGAIFALTQVLQNTESPYISELFTVPGLKEGSYKLRRATQSVNEIVASVGGGGGSFGGFFTAITSQFDHLISLLERSDRLHFIHCLQSVDGTRRSDLMDVSLVRSQLRAGLIMDSVRATNRGYPERMPFRDFRRRFQCLVKENYTNLSLSDTLDDRSAVKKIFEKMQIFEFRYRLGISQVLVRSDVLAELEEKRDLCLSGVIEAFQRECRLHLSRKWLEKRRIQEQAITCLQRNLSQYLKLREWPWWKLFVRVVPLLGVARADENEKQWKQQLQKLESQNSELKQSRNQMDEQLRDIENLLKTECQTSQNLANSLERESAMRVRLEAEIRHLKTKLVNLGWFMQIFEGFWEKF</sequence>
<keyword evidence="1 6" id="KW-0547">Nucleotide-binding</keyword>
<feature type="region of interest" description="Disordered" evidence="8">
    <location>
        <begin position="71"/>
        <end position="122"/>
    </location>
</feature>
<dbReference type="AlphaFoldDB" id="A0A7I8WRY6"/>
<protein>
    <submittedName>
        <fullName evidence="11">(pine wood nematode) hypothetical protein</fullName>
    </submittedName>
</protein>
<dbReference type="GO" id="GO:0007015">
    <property type="term" value="P:actin filament organization"/>
    <property type="evidence" value="ECO:0007669"/>
    <property type="project" value="TreeGrafter"/>
</dbReference>
<keyword evidence="3 6" id="KW-0518">Myosin</keyword>
<accession>A0A7I8WRY6</accession>
<dbReference type="Proteomes" id="UP000659654">
    <property type="component" value="Unassembled WGS sequence"/>
</dbReference>
<keyword evidence="4 6" id="KW-0505">Motor protein</keyword>
<dbReference type="GO" id="GO:0005737">
    <property type="term" value="C:cytoplasm"/>
    <property type="evidence" value="ECO:0007669"/>
    <property type="project" value="TreeGrafter"/>
</dbReference>
<feature type="compositionally biased region" description="Low complexity" evidence="8">
    <location>
        <begin position="100"/>
        <end position="120"/>
    </location>
</feature>
<evidence type="ECO:0000256" key="6">
    <source>
        <dbReference type="PROSITE-ProRule" id="PRU00782"/>
    </source>
</evidence>
<dbReference type="InterPro" id="IPR036961">
    <property type="entry name" value="Kinesin_motor_dom_sf"/>
</dbReference>
<evidence type="ECO:0000259" key="9">
    <source>
        <dbReference type="PROSITE" id="PS50106"/>
    </source>
</evidence>
<comment type="caution">
    <text evidence="11">The sequence shown here is derived from an EMBL/GenBank/DDBJ whole genome shotgun (WGS) entry which is preliminary data.</text>
</comment>
<dbReference type="SMART" id="SM00242">
    <property type="entry name" value="MYSc"/>
    <property type="match status" value="1"/>
</dbReference>
<feature type="domain" description="Myosin motor" evidence="10">
    <location>
        <begin position="327"/>
        <end position="1040"/>
    </location>
</feature>